<sequence length="169" mass="18275">MSTSKIFFAVLLSAANLVAAAPTDNNAAVANSLEKRVDPTFSKSSKCLLDMYPKLGQKAAMSNMMFLRGDLDEVPEQSVYVMQGTTTMVSCQGQAGVYLSVPADSRGNNNKLPFENSDLSKNIDTAYWDCFGGKPADDDSSIWAFQTFQTGYDVLVHGNANCDGFKQPS</sequence>
<evidence type="ECO:0008006" key="4">
    <source>
        <dbReference type="Google" id="ProtNLM"/>
    </source>
</evidence>
<protein>
    <recommendedName>
        <fullName evidence="4">AA1-like domain-containing protein</fullName>
    </recommendedName>
</protein>
<dbReference type="AlphaFoldDB" id="A0A6A5Z4Q8"/>
<dbReference type="OrthoDB" id="10310809at2759"/>
<evidence type="ECO:0000256" key="1">
    <source>
        <dbReference type="SAM" id="SignalP"/>
    </source>
</evidence>
<accession>A0A6A5Z4Q8</accession>
<organism evidence="2 3">
    <name type="scientific">Lophiotrema nucula</name>
    <dbReference type="NCBI Taxonomy" id="690887"/>
    <lineage>
        <taxon>Eukaryota</taxon>
        <taxon>Fungi</taxon>
        <taxon>Dikarya</taxon>
        <taxon>Ascomycota</taxon>
        <taxon>Pezizomycotina</taxon>
        <taxon>Dothideomycetes</taxon>
        <taxon>Pleosporomycetidae</taxon>
        <taxon>Pleosporales</taxon>
        <taxon>Lophiotremataceae</taxon>
        <taxon>Lophiotrema</taxon>
    </lineage>
</organism>
<gene>
    <name evidence="2" type="ORF">BDV96DRAFT_579001</name>
</gene>
<feature type="signal peptide" evidence="1">
    <location>
        <begin position="1"/>
        <end position="20"/>
    </location>
</feature>
<name>A0A6A5Z4Q8_9PLEO</name>
<dbReference type="EMBL" id="ML977328">
    <property type="protein sequence ID" value="KAF2113408.1"/>
    <property type="molecule type" value="Genomic_DNA"/>
</dbReference>
<keyword evidence="3" id="KW-1185">Reference proteome</keyword>
<reference evidence="2" key="1">
    <citation type="journal article" date="2020" name="Stud. Mycol.">
        <title>101 Dothideomycetes genomes: a test case for predicting lifestyles and emergence of pathogens.</title>
        <authorList>
            <person name="Haridas S."/>
            <person name="Albert R."/>
            <person name="Binder M."/>
            <person name="Bloem J."/>
            <person name="Labutti K."/>
            <person name="Salamov A."/>
            <person name="Andreopoulos B."/>
            <person name="Baker S."/>
            <person name="Barry K."/>
            <person name="Bills G."/>
            <person name="Bluhm B."/>
            <person name="Cannon C."/>
            <person name="Castanera R."/>
            <person name="Culley D."/>
            <person name="Daum C."/>
            <person name="Ezra D."/>
            <person name="Gonzalez J."/>
            <person name="Henrissat B."/>
            <person name="Kuo A."/>
            <person name="Liang C."/>
            <person name="Lipzen A."/>
            <person name="Lutzoni F."/>
            <person name="Magnuson J."/>
            <person name="Mondo S."/>
            <person name="Nolan M."/>
            <person name="Ohm R."/>
            <person name="Pangilinan J."/>
            <person name="Park H.-J."/>
            <person name="Ramirez L."/>
            <person name="Alfaro M."/>
            <person name="Sun H."/>
            <person name="Tritt A."/>
            <person name="Yoshinaga Y."/>
            <person name="Zwiers L.-H."/>
            <person name="Turgeon B."/>
            <person name="Goodwin S."/>
            <person name="Spatafora J."/>
            <person name="Crous P."/>
            <person name="Grigoriev I."/>
        </authorList>
    </citation>
    <scope>NUCLEOTIDE SEQUENCE</scope>
    <source>
        <strain evidence="2">CBS 627.86</strain>
    </source>
</reference>
<feature type="chain" id="PRO_5025424740" description="AA1-like domain-containing protein" evidence="1">
    <location>
        <begin position="21"/>
        <end position="169"/>
    </location>
</feature>
<evidence type="ECO:0000313" key="3">
    <source>
        <dbReference type="Proteomes" id="UP000799770"/>
    </source>
</evidence>
<keyword evidence="1" id="KW-0732">Signal</keyword>
<dbReference type="Proteomes" id="UP000799770">
    <property type="component" value="Unassembled WGS sequence"/>
</dbReference>
<proteinExistence type="predicted"/>
<evidence type="ECO:0000313" key="2">
    <source>
        <dbReference type="EMBL" id="KAF2113408.1"/>
    </source>
</evidence>